<dbReference type="EMBL" id="JACCJB010000008">
    <property type="protein sequence ID" value="KAF6225254.1"/>
    <property type="molecule type" value="Genomic_DNA"/>
</dbReference>
<dbReference type="AlphaFoldDB" id="A0A8H6CKI6"/>
<name>A0A8H6CKI6_9LECA</name>
<evidence type="ECO:0000256" key="4">
    <source>
        <dbReference type="ARBA" id="ARBA00023136"/>
    </source>
</evidence>
<protein>
    <submittedName>
        <fullName evidence="6">Uncharacterized protein</fullName>
    </submittedName>
</protein>
<keyword evidence="4 5" id="KW-0472">Membrane</keyword>
<evidence type="ECO:0000256" key="1">
    <source>
        <dbReference type="ARBA" id="ARBA00004141"/>
    </source>
</evidence>
<feature type="transmembrane region" description="Helical" evidence="5">
    <location>
        <begin position="131"/>
        <end position="153"/>
    </location>
</feature>
<dbReference type="SUPFAM" id="SSF144083">
    <property type="entry name" value="Magnesium transport protein CorA, transmembrane region"/>
    <property type="match status" value="1"/>
</dbReference>
<gene>
    <name evidence="6" type="ORF">HO133_010451</name>
</gene>
<evidence type="ECO:0000256" key="5">
    <source>
        <dbReference type="SAM" id="Phobius"/>
    </source>
</evidence>
<organism evidence="6 7">
    <name type="scientific">Letharia lupina</name>
    <dbReference type="NCBI Taxonomy" id="560253"/>
    <lineage>
        <taxon>Eukaryota</taxon>
        <taxon>Fungi</taxon>
        <taxon>Dikarya</taxon>
        <taxon>Ascomycota</taxon>
        <taxon>Pezizomycotina</taxon>
        <taxon>Lecanoromycetes</taxon>
        <taxon>OSLEUM clade</taxon>
        <taxon>Lecanoromycetidae</taxon>
        <taxon>Lecanorales</taxon>
        <taxon>Lecanorineae</taxon>
        <taxon>Parmeliaceae</taxon>
        <taxon>Letharia</taxon>
    </lineage>
</organism>
<feature type="transmembrane region" description="Helical" evidence="5">
    <location>
        <begin position="100"/>
        <end position="119"/>
    </location>
</feature>
<comment type="subcellular location">
    <subcellularLocation>
        <location evidence="1">Membrane</location>
        <topology evidence="1">Multi-pass membrane protein</topology>
    </subcellularLocation>
</comment>
<dbReference type="GeneID" id="59338842"/>
<accession>A0A8H6CKI6</accession>
<dbReference type="RefSeq" id="XP_037154121.1">
    <property type="nucleotide sequence ID" value="XM_037301304.1"/>
</dbReference>
<dbReference type="Proteomes" id="UP000593566">
    <property type="component" value="Unassembled WGS sequence"/>
</dbReference>
<proteinExistence type="predicted"/>
<reference evidence="6 7" key="1">
    <citation type="journal article" date="2020" name="Genomics">
        <title>Complete, high-quality genomes from long-read metagenomic sequencing of two wolf lichen thalli reveals enigmatic genome architecture.</title>
        <authorList>
            <person name="McKenzie S.K."/>
            <person name="Walston R.F."/>
            <person name="Allen J.L."/>
        </authorList>
    </citation>
    <scope>NUCLEOTIDE SEQUENCE [LARGE SCALE GENOMIC DNA]</scope>
    <source>
        <strain evidence="6">WasteWater1</strain>
    </source>
</reference>
<evidence type="ECO:0000256" key="2">
    <source>
        <dbReference type="ARBA" id="ARBA00022692"/>
    </source>
</evidence>
<evidence type="ECO:0000256" key="3">
    <source>
        <dbReference type="ARBA" id="ARBA00022989"/>
    </source>
</evidence>
<keyword evidence="3 5" id="KW-1133">Transmembrane helix</keyword>
<evidence type="ECO:0000313" key="7">
    <source>
        <dbReference type="Proteomes" id="UP000593566"/>
    </source>
</evidence>
<dbReference type="Gene3D" id="1.20.58.340">
    <property type="entry name" value="Magnesium transport protein CorA, transmembrane region"/>
    <property type="match status" value="1"/>
</dbReference>
<sequence length="163" mass="18047">MTLHVLEKLIVAQRKSVSETRDHVRALILKLALTKARSEDPLLRILEALASLERAEAEDFRSRGQSITDLVYNLINVRNAQAAQRGADAAQQESRDLGRISWITFISGPLIAVSGIFGMNVDVLINKPPSIRWYFVAVIPFSALVLAVAFVSIRVNKRRGAKG</sequence>
<dbReference type="InterPro" id="IPR045863">
    <property type="entry name" value="CorA_TM1_TM2"/>
</dbReference>
<evidence type="ECO:0000313" key="6">
    <source>
        <dbReference type="EMBL" id="KAF6225254.1"/>
    </source>
</evidence>
<comment type="caution">
    <text evidence="6">The sequence shown here is derived from an EMBL/GenBank/DDBJ whole genome shotgun (WGS) entry which is preliminary data.</text>
</comment>
<dbReference type="GO" id="GO:0016020">
    <property type="term" value="C:membrane"/>
    <property type="evidence" value="ECO:0007669"/>
    <property type="project" value="UniProtKB-SubCell"/>
</dbReference>
<keyword evidence="7" id="KW-1185">Reference proteome</keyword>
<keyword evidence="2 5" id="KW-0812">Transmembrane</keyword>